<evidence type="ECO:0000256" key="1">
    <source>
        <dbReference type="SAM" id="MobiDB-lite"/>
    </source>
</evidence>
<dbReference type="Gene3D" id="1.10.8.10">
    <property type="entry name" value="DNA helicase RuvA subunit, C-terminal domain"/>
    <property type="match status" value="1"/>
</dbReference>
<evidence type="ECO:0000313" key="3">
    <source>
        <dbReference type="Proteomes" id="UP001295423"/>
    </source>
</evidence>
<dbReference type="Proteomes" id="UP001295423">
    <property type="component" value="Unassembled WGS sequence"/>
</dbReference>
<sequence length="277" mass="30400">MTIELESPVSTSGSESTDSSSESLEFTEEEAITEKSKSSSILPLETKDKTCTGILLLKDRMQFFKLNYPTDLTTDGGGHVMSELEIISECSHYQLKGQSPFPDLQDFQQGLKKTKLRSFSQISGTVGDSYTSFDVQFPQAHVDEPLLTRARDMVRLVSEGGEHLGLPVQEHFWAKVLSVSSTGQVTAICANDLTTTSLNQGDCITFPMTCVLGVVHGPHWEYKSSHRTLPEGTKKLFEENDIKLVQSQTGGSRSSAIEALLDSRGDLVEACMSMMSD</sequence>
<comment type="caution">
    <text evidence="2">The sequence shown here is derived from an EMBL/GenBank/DDBJ whole genome shotgun (WGS) entry which is preliminary data.</text>
</comment>
<dbReference type="AlphaFoldDB" id="A0AAD2FS14"/>
<reference evidence="2" key="1">
    <citation type="submission" date="2023-08" db="EMBL/GenBank/DDBJ databases">
        <authorList>
            <person name="Audoor S."/>
            <person name="Bilcke G."/>
        </authorList>
    </citation>
    <scope>NUCLEOTIDE SEQUENCE</scope>
</reference>
<name>A0AAD2FS14_9STRA</name>
<accession>A0AAD2FS14</accession>
<keyword evidence="3" id="KW-1185">Reference proteome</keyword>
<proteinExistence type="predicted"/>
<feature type="compositionally biased region" description="Low complexity" evidence="1">
    <location>
        <begin position="1"/>
        <end position="24"/>
    </location>
</feature>
<dbReference type="CDD" id="cd14359">
    <property type="entry name" value="UBA_AeNAC"/>
    <property type="match status" value="1"/>
</dbReference>
<protein>
    <submittedName>
        <fullName evidence="2">Uncharacterized protein</fullName>
    </submittedName>
</protein>
<gene>
    <name evidence="2" type="ORF">CYCCA115_LOCUS12704</name>
</gene>
<feature type="region of interest" description="Disordered" evidence="1">
    <location>
        <begin position="1"/>
        <end position="39"/>
    </location>
</feature>
<evidence type="ECO:0000313" key="2">
    <source>
        <dbReference type="EMBL" id="CAJ1950682.1"/>
    </source>
</evidence>
<dbReference type="EMBL" id="CAKOGP040001770">
    <property type="protein sequence ID" value="CAJ1950682.1"/>
    <property type="molecule type" value="Genomic_DNA"/>
</dbReference>
<organism evidence="2 3">
    <name type="scientific">Cylindrotheca closterium</name>
    <dbReference type="NCBI Taxonomy" id="2856"/>
    <lineage>
        <taxon>Eukaryota</taxon>
        <taxon>Sar</taxon>
        <taxon>Stramenopiles</taxon>
        <taxon>Ochrophyta</taxon>
        <taxon>Bacillariophyta</taxon>
        <taxon>Bacillariophyceae</taxon>
        <taxon>Bacillariophycidae</taxon>
        <taxon>Bacillariales</taxon>
        <taxon>Bacillariaceae</taxon>
        <taxon>Cylindrotheca</taxon>
    </lineage>
</organism>